<dbReference type="OrthoDB" id="5392716at2759"/>
<accession>A0A2T6ZGV5</accession>
<evidence type="ECO:0000313" key="2">
    <source>
        <dbReference type="EMBL" id="PUU74717.1"/>
    </source>
</evidence>
<feature type="domain" description="Integrase core" evidence="1">
    <location>
        <begin position="1"/>
        <end position="186"/>
    </location>
</feature>
<reference evidence="2 3" key="1">
    <citation type="submission" date="2017-04" db="EMBL/GenBank/DDBJ databases">
        <title>Draft genome sequence of Tuber borchii Vittad., a whitish edible truffle.</title>
        <authorList>
            <consortium name="DOE Joint Genome Institute"/>
            <person name="Murat C."/>
            <person name="Kuo A."/>
            <person name="Barry K.W."/>
            <person name="Clum A."/>
            <person name="Dockter R.B."/>
            <person name="Fauchery L."/>
            <person name="Iotti M."/>
            <person name="Kohler A."/>
            <person name="Labutti K."/>
            <person name="Lindquist E.A."/>
            <person name="Lipzen A."/>
            <person name="Ohm R.A."/>
            <person name="Wang M."/>
            <person name="Grigoriev I.V."/>
            <person name="Zambonelli A."/>
            <person name="Martin F.M."/>
        </authorList>
    </citation>
    <scope>NUCLEOTIDE SEQUENCE [LARGE SCALE GENOMIC DNA]</scope>
    <source>
        <strain evidence="2 3">Tbo3840</strain>
    </source>
</reference>
<dbReference type="InterPro" id="IPR058913">
    <property type="entry name" value="Integrase_dom_put"/>
</dbReference>
<comment type="caution">
    <text evidence="2">The sequence shown here is derived from an EMBL/GenBank/DDBJ whole genome shotgun (WGS) entry which is preliminary data.</text>
</comment>
<dbReference type="PANTHER" id="PTHR46791">
    <property type="entry name" value="EXPRESSED PROTEIN"/>
    <property type="match status" value="1"/>
</dbReference>
<keyword evidence="3" id="KW-1185">Reference proteome</keyword>
<dbReference type="EMBL" id="NESQ01000277">
    <property type="protein sequence ID" value="PUU74717.1"/>
    <property type="molecule type" value="Genomic_DNA"/>
</dbReference>
<dbReference type="Proteomes" id="UP000244722">
    <property type="component" value="Unassembled WGS sequence"/>
</dbReference>
<dbReference type="STRING" id="42251.A0A2T6ZGV5"/>
<proteinExistence type="predicted"/>
<evidence type="ECO:0000259" key="1">
    <source>
        <dbReference type="Pfam" id="PF24764"/>
    </source>
</evidence>
<dbReference type="AlphaFoldDB" id="A0A2T6ZGV5"/>
<feature type="non-terminal residue" evidence="2">
    <location>
        <position position="1"/>
    </location>
</feature>
<dbReference type="Pfam" id="PF24764">
    <property type="entry name" value="rva_4"/>
    <property type="match status" value="1"/>
</dbReference>
<dbReference type="PANTHER" id="PTHR46791:SF5">
    <property type="entry name" value="CLR5 DOMAIN-CONTAINING PROTEIN-RELATED"/>
    <property type="match status" value="1"/>
</dbReference>
<sequence>PNRVLSIDGHDKLSHFGFEIYGAIDAYSRYIVWCYVGISNRTAVSVNKQYLRLLRTTLHMPKLIHSDKGNFLNTISSIILEIVLLAESHLTLWRANRPDLPFQKAYSYGKSTKNQRIEAWWNILTEAQTQEWKTYFAKLELDGYFNGGETDKSCLQYLYMDLIRSHIYRFIEVHNSHPIRFQRNREHYLLTGQPFLMYYYPQSGKNYQEKVDEKVLEALEKKVENYNLDEYLPESIYLLYGRFLQEDGYPNIFAYSDPRHKDAYIYLRDRVSQYIADGGQVHLASRPAGAAEWIAAEWIAVHKTHKIEIHRGSLIG</sequence>
<evidence type="ECO:0000313" key="3">
    <source>
        <dbReference type="Proteomes" id="UP000244722"/>
    </source>
</evidence>
<name>A0A2T6ZGV5_TUBBO</name>
<protein>
    <recommendedName>
        <fullName evidence="1">Integrase core domain-containing protein</fullName>
    </recommendedName>
</protein>
<organism evidence="2 3">
    <name type="scientific">Tuber borchii</name>
    <name type="common">White truffle</name>
    <dbReference type="NCBI Taxonomy" id="42251"/>
    <lineage>
        <taxon>Eukaryota</taxon>
        <taxon>Fungi</taxon>
        <taxon>Dikarya</taxon>
        <taxon>Ascomycota</taxon>
        <taxon>Pezizomycotina</taxon>
        <taxon>Pezizomycetes</taxon>
        <taxon>Pezizales</taxon>
        <taxon>Tuberaceae</taxon>
        <taxon>Tuber</taxon>
    </lineage>
</organism>
<gene>
    <name evidence="2" type="ORF">B9Z19DRAFT_998584</name>
</gene>